<dbReference type="STRING" id="1858805.M5FUG7"/>
<evidence type="ECO:0000313" key="2">
    <source>
        <dbReference type="Proteomes" id="UP000030653"/>
    </source>
</evidence>
<dbReference type="Proteomes" id="UP000030653">
    <property type="component" value="Unassembled WGS sequence"/>
</dbReference>
<reference evidence="1 2" key="1">
    <citation type="journal article" date="2012" name="Science">
        <title>The Paleozoic origin of enzymatic lignin decomposition reconstructed from 31 fungal genomes.</title>
        <authorList>
            <person name="Floudas D."/>
            <person name="Binder M."/>
            <person name="Riley R."/>
            <person name="Barry K."/>
            <person name="Blanchette R.A."/>
            <person name="Henrissat B."/>
            <person name="Martinez A.T."/>
            <person name="Otillar R."/>
            <person name="Spatafora J.W."/>
            <person name="Yadav J.S."/>
            <person name="Aerts A."/>
            <person name="Benoit I."/>
            <person name="Boyd A."/>
            <person name="Carlson A."/>
            <person name="Copeland A."/>
            <person name="Coutinho P.M."/>
            <person name="de Vries R.P."/>
            <person name="Ferreira P."/>
            <person name="Findley K."/>
            <person name="Foster B."/>
            <person name="Gaskell J."/>
            <person name="Glotzer D."/>
            <person name="Gorecki P."/>
            <person name="Heitman J."/>
            <person name="Hesse C."/>
            <person name="Hori C."/>
            <person name="Igarashi K."/>
            <person name="Jurgens J.A."/>
            <person name="Kallen N."/>
            <person name="Kersten P."/>
            <person name="Kohler A."/>
            <person name="Kuees U."/>
            <person name="Kumar T.K.A."/>
            <person name="Kuo A."/>
            <person name="LaButti K."/>
            <person name="Larrondo L.F."/>
            <person name="Lindquist E."/>
            <person name="Ling A."/>
            <person name="Lombard V."/>
            <person name="Lucas S."/>
            <person name="Lundell T."/>
            <person name="Martin R."/>
            <person name="McLaughlin D.J."/>
            <person name="Morgenstern I."/>
            <person name="Morin E."/>
            <person name="Murat C."/>
            <person name="Nagy L.G."/>
            <person name="Nolan M."/>
            <person name="Ohm R.A."/>
            <person name="Patyshakuliyeva A."/>
            <person name="Rokas A."/>
            <person name="Ruiz-Duenas F.J."/>
            <person name="Sabat G."/>
            <person name="Salamov A."/>
            <person name="Samejima M."/>
            <person name="Schmutz J."/>
            <person name="Slot J.C."/>
            <person name="St John F."/>
            <person name="Stenlid J."/>
            <person name="Sun H."/>
            <person name="Sun S."/>
            <person name="Syed K."/>
            <person name="Tsang A."/>
            <person name="Wiebenga A."/>
            <person name="Young D."/>
            <person name="Pisabarro A."/>
            <person name="Eastwood D.C."/>
            <person name="Martin F."/>
            <person name="Cullen D."/>
            <person name="Grigoriev I.V."/>
            <person name="Hibbett D.S."/>
        </authorList>
    </citation>
    <scope>NUCLEOTIDE SEQUENCE [LARGE SCALE GENOMIC DNA]</scope>
    <source>
        <strain evidence="1 2">DJM-731 SS1</strain>
    </source>
</reference>
<dbReference type="OMA" id="WVEARIQ"/>
<protein>
    <submittedName>
        <fullName evidence="1">Uncharacterized protein</fullName>
    </submittedName>
</protein>
<dbReference type="HOGENOM" id="CLU_506240_0_0_1"/>
<evidence type="ECO:0000313" key="1">
    <source>
        <dbReference type="EMBL" id="EJT99119.1"/>
    </source>
</evidence>
<accession>M5FUG7</accession>
<keyword evidence="2" id="KW-1185">Reference proteome</keyword>
<proteinExistence type="predicted"/>
<dbReference type="OrthoDB" id="3229878at2759"/>
<name>M5FUG7_DACPD</name>
<dbReference type="GeneID" id="63685634"/>
<sequence>MGKGFCYDGWYFLHIYFWNYYPGLEILASIPTDSDRFDEWAQSYKERLDTFLKSDTAKIDKERDRYFKDSDGREFVATRDPRRNTSDGHWHYMIDFDNLTFVVNGRPICSLPFMPIEDIFEGWKPNQSASHSMPYNHRYIFHRWPAKTPPVSVFSYEHVVKAEKEISVDELLDVGECLTPREKLRDSILQVLVGTFLNIYSPGDHLFWLPAFSDRKDIPLKLRRAAASSVFGPIFVYDLEWTYEGPDDALALTWLRADVFLWITNDLSTPESVHREAGASLSEIDKSIKRGTIFGILFSFFDVVLLRATLDGDKWDYKYTTTLPFLPKPLATSMATAGITSVARLSNRPNLWLSCSTSDAFAKCAVVRPVLTQPQRFPTEIWIAIAEFIYSPHSMVSFAAASLQCREVAAEVCRSCRSGWTRFLEPIPIDWDCCPRIEDLRREGATHFHFTTYLLYELGVLRKTTRIKPEFQYGMLLGVDDGGLRVVHLGSHLTGIHRHYPSGKTVARLAYLLKNGFMLWYSFPVDTHRDMSKLDLDK</sequence>
<gene>
    <name evidence="1" type="ORF">DACRYDRAFT_118384</name>
</gene>
<dbReference type="EMBL" id="JH795871">
    <property type="protein sequence ID" value="EJT99119.1"/>
    <property type="molecule type" value="Genomic_DNA"/>
</dbReference>
<dbReference type="RefSeq" id="XP_040626017.1">
    <property type="nucleotide sequence ID" value="XM_040770572.1"/>
</dbReference>
<dbReference type="AlphaFoldDB" id="M5FUG7"/>
<organism evidence="1 2">
    <name type="scientific">Dacryopinax primogenitus (strain DJM 731)</name>
    <name type="common">Brown rot fungus</name>
    <dbReference type="NCBI Taxonomy" id="1858805"/>
    <lineage>
        <taxon>Eukaryota</taxon>
        <taxon>Fungi</taxon>
        <taxon>Dikarya</taxon>
        <taxon>Basidiomycota</taxon>
        <taxon>Agaricomycotina</taxon>
        <taxon>Dacrymycetes</taxon>
        <taxon>Dacrymycetales</taxon>
        <taxon>Dacrymycetaceae</taxon>
        <taxon>Dacryopinax</taxon>
    </lineage>
</organism>